<accession>A0ABY2WKD3</accession>
<evidence type="ECO:0000259" key="1">
    <source>
        <dbReference type="Pfam" id="PF12867"/>
    </source>
</evidence>
<sequence length="153" mass="17905">MEKQFDILLKNRIIFKRFLDQTPKEDLFRIPNGFKNNIWWNIAHTMVTQQLLIYKLSRVGFGIEEELIEKYRKGTVPQVEPSESEFRKVSEYLVSTVEQLQKDYSEDLFTNFESYMTTPKVGLDTVEDAIAFLTFHDGIHLGAILAIQKALRV</sequence>
<proteinExistence type="predicted"/>
<dbReference type="InterPro" id="IPR024775">
    <property type="entry name" value="DinB-like"/>
</dbReference>
<dbReference type="Proteomes" id="UP000751614">
    <property type="component" value="Unassembled WGS sequence"/>
</dbReference>
<dbReference type="InterPro" id="IPR034660">
    <property type="entry name" value="DinB/YfiT-like"/>
</dbReference>
<comment type="caution">
    <text evidence="2">The sequence shown here is derived from an EMBL/GenBank/DDBJ whole genome shotgun (WGS) entry which is preliminary data.</text>
</comment>
<keyword evidence="3" id="KW-1185">Reference proteome</keyword>
<feature type="domain" description="DinB-like" evidence="1">
    <location>
        <begin position="15"/>
        <end position="144"/>
    </location>
</feature>
<organism evidence="2 3">
    <name type="scientific">Flagellimonas algicola</name>
    <dbReference type="NCBI Taxonomy" id="2583815"/>
    <lineage>
        <taxon>Bacteria</taxon>
        <taxon>Pseudomonadati</taxon>
        <taxon>Bacteroidota</taxon>
        <taxon>Flavobacteriia</taxon>
        <taxon>Flavobacteriales</taxon>
        <taxon>Flavobacteriaceae</taxon>
        <taxon>Flagellimonas</taxon>
    </lineage>
</organism>
<dbReference type="RefSeq" id="WP_138837302.1">
    <property type="nucleotide sequence ID" value="NZ_VCNI01000002.1"/>
</dbReference>
<name>A0ABY2WKD3_9FLAO</name>
<evidence type="ECO:0000313" key="3">
    <source>
        <dbReference type="Proteomes" id="UP000751614"/>
    </source>
</evidence>
<dbReference type="Pfam" id="PF12867">
    <property type="entry name" value="DinB_2"/>
    <property type="match status" value="1"/>
</dbReference>
<evidence type="ECO:0000313" key="2">
    <source>
        <dbReference type="EMBL" id="TMU55299.1"/>
    </source>
</evidence>
<gene>
    <name evidence="2" type="ORF">FGG15_14055</name>
</gene>
<dbReference type="SUPFAM" id="SSF109854">
    <property type="entry name" value="DinB/YfiT-like putative metalloenzymes"/>
    <property type="match status" value="1"/>
</dbReference>
<dbReference type="EMBL" id="VCNI01000002">
    <property type="protein sequence ID" value="TMU55299.1"/>
    <property type="molecule type" value="Genomic_DNA"/>
</dbReference>
<reference evidence="2 3" key="1">
    <citation type="submission" date="2019-05" db="EMBL/GenBank/DDBJ databases">
        <title>Flagellimonas sp. AsT0115, sp. nov., isolated from a marine red algae, Asparagopsis taxiformis.</title>
        <authorList>
            <person name="Kim J."/>
            <person name="Jeong S.E."/>
            <person name="Jeon C.O."/>
        </authorList>
    </citation>
    <scope>NUCLEOTIDE SEQUENCE [LARGE SCALE GENOMIC DNA]</scope>
    <source>
        <strain evidence="2 3">AsT0115</strain>
    </source>
</reference>
<protein>
    <submittedName>
        <fullName evidence="2">DinB family protein</fullName>
    </submittedName>
</protein>
<dbReference type="Gene3D" id="1.20.120.450">
    <property type="entry name" value="dinb family like domain"/>
    <property type="match status" value="1"/>
</dbReference>